<dbReference type="EMBL" id="CP077093">
    <property type="protein sequence ID" value="QXI30408.1"/>
    <property type="molecule type" value="Genomic_DNA"/>
</dbReference>
<reference evidence="3 4" key="1">
    <citation type="journal article" date="2020" name="Microorganisms">
        <title>Reliable Identification of Environmental Pseudomonas Isolates Using the rpoD Gene.</title>
        <authorList>
            <consortium name="The Broad Institute Genome Sequencing Platform"/>
            <person name="Girard L."/>
            <person name="Lood C."/>
            <person name="Rokni-Zadeh H."/>
            <person name="van Noort V."/>
            <person name="Lavigne R."/>
            <person name="De Mot R."/>
        </authorList>
    </citation>
    <scope>NUCLEOTIDE SEQUENCE [LARGE SCALE GENOMIC DNA]</scope>
    <source>
        <strain evidence="3 4">RW8P3</strain>
    </source>
</reference>
<feature type="compositionally biased region" description="Acidic residues" evidence="1">
    <location>
        <begin position="124"/>
        <end position="133"/>
    </location>
</feature>
<protein>
    <submittedName>
        <fullName evidence="3">SH3 domain-containing protein</fullName>
    </submittedName>
</protein>
<accession>A0A9E6PPW5</accession>
<evidence type="ECO:0000256" key="1">
    <source>
        <dbReference type="SAM" id="MobiDB-lite"/>
    </source>
</evidence>
<feature type="chain" id="PRO_5038440029" evidence="2">
    <location>
        <begin position="24"/>
        <end position="139"/>
    </location>
</feature>
<name>A0A9E6PPW5_9PSED</name>
<reference evidence="3 4" key="2">
    <citation type="journal article" date="2021" name="Microorganisms">
        <title>The Ever-Expanding Pseudomonas Genus: Description of 43 New Species and Partition of the Pseudomonas putida Group.</title>
        <authorList>
            <person name="Girard L."/>
            <person name="Lood C."/>
            <person name="Hofte M."/>
            <person name="Vandamme P."/>
            <person name="Rokni-Zadeh H."/>
            <person name="van Noort V."/>
            <person name="Lavigne R."/>
            <person name="De Mot R."/>
        </authorList>
    </citation>
    <scope>NUCLEOTIDE SEQUENCE [LARGE SCALE GENOMIC DNA]</scope>
    <source>
        <strain evidence="3 4">RW8P3</strain>
    </source>
</reference>
<feature type="signal peptide" evidence="2">
    <location>
        <begin position="1"/>
        <end position="23"/>
    </location>
</feature>
<gene>
    <name evidence="3" type="ORF">HU752_010830</name>
</gene>
<feature type="region of interest" description="Disordered" evidence="1">
    <location>
        <begin position="118"/>
        <end position="139"/>
    </location>
</feature>
<organism evidence="3 4">
    <name type="scientific">Pseudomonas vanderleydeniana</name>
    <dbReference type="NCBI Taxonomy" id="2745495"/>
    <lineage>
        <taxon>Bacteria</taxon>
        <taxon>Pseudomonadati</taxon>
        <taxon>Pseudomonadota</taxon>
        <taxon>Gammaproteobacteria</taxon>
        <taxon>Pseudomonadales</taxon>
        <taxon>Pseudomonadaceae</taxon>
        <taxon>Pseudomonas</taxon>
    </lineage>
</organism>
<evidence type="ECO:0000313" key="3">
    <source>
        <dbReference type="EMBL" id="QXI30408.1"/>
    </source>
</evidence>
<keyword evidence="2" id="KW-0732">Signal</keyword>
<proteinExistence type="predicted"/>
<evidence type="ECO:0000256" key="2">
    <source>
        <dbReference type="SAM" id="SignalP"/>
    </source>
</evidence>
<keyword evidence="4" id="KW-1185">Reference proteome</keyword>
<evidence type="ECO:0000313" key="4">
    <source>
        <dbReference type="Proteomes" id="UP000634530"/>
    </source>
</evidence>
<dbReference type="AlphaFoldDB" id="A0A9E6PPW5"/>
<dbReference type="KEGG" id="pvw:HU752_010830"/>
<sequence>MERLSRPLPLACLLLSLAPLTQAAEAPIDCAALDTKANAEAGSWRPPIEGTVIGQGRVYFHSAPNSACLDKKVFIIPGDSVTIYASTQDDWAQVMYVAKGGKDFTGWIEESRLKLGDHLGGNLEPDDAAENMPEDTPGQ</sequence>
<dbReference type="RefSeq" id="WP_186681597.1">
    <property type="nucleotide sequence ID" value="NZ_CP077093.1"/>
</dbReference>
<dbReference type="Proteomes" id="UP000634530">
    <property type="component" value="Chromosome"/>
</dbReference>